<dbReference type="Proteomes" id="UP000317369">
    <property type="component" value="Chromosome"/>
</dbReference>
<dbReference type="GO" id="GO:0006313">
    <property type="term" value="P:DNA transposition"/>
    <property type="evidence" value="ECO:0007669"/>
    <property type="project" value="InterPro"/>
</dbReference>
<sequence length="180" mass="20704">MNCGQNHHLFHVILHTYGSWLPGDPKGFRAVKHKKHCEGDWKNPPPNGLHNGLLNYSQSISNPVVSLNIAQRRIVAEAIADNLNHQGAKISICSVSEQHAHLLGEFPIDEVHYKPQINQYMQRCKTWAAKRLRDADEWGGGTLWAQGSKVVRINDRRHWDNVYAYIKRHVNEHAYIYQCL</sequence>
<name>A0A517YX71_9BACT</name>
<proteinExistence type="predicted"/>
<dbReference type="AlphaFoldDB" id="A0A517YX71"/>
<dbReference type="GO" id="GO:0003677">
    <property type="term" value="F:DNA binding"/>
    <property type="evidence" value="ECO:0007669"/>
    <property type="project" value="InterPro"/>
</dbReference>
<organism evidence="1 2">
    <name type="scientific">Poriferisphaera corsica</name>
    <dbReference type="NCBI Taxonomy" id="2528020"/>
    <lineage>
        <taxon>Bacteria</taxon>
        <taxon>Pseudomonadati</taxon>
        <taxon>Planctomycetota</taxon>
        <taxon>Phycisphaerae</taxon>
        <taxon>Phycisphaerales</taxon>
        <taxon>Phycisphaeraceae</taxon>
        <taxon>Poriferisphaera</taxon>
    </lineage>
</organism>
<gene>
    <name evidence="1" type="ORF">KS4_28910</name>
</gene>
<dbReference type="OrthoDB" id="285850at2"/>
<dbReference type="Gene3D" id="3.30.70.1290">
    <property type="entry name" value="Transposase IS200-like"/>
    <property type="match status" value="1"/>
</dbReference>
<dbReference type="SUPFAM" id="SSF143422">
    <property type="entry name" value="Transposase IS200-like"/>
    <property type="match status" value="1"/>
</dbReference>
<evidence type="ECO:0000313" key="1">
    <source>
        <dbReference type="EMBL" id="QDU34815.1"/>
    </source>
</evidence>
<dbReference type="RefSeq" id="WP_145079194.1">
    <property type="nucleotide sequence ID" value="NZ_CP036425.1"/>
</dbReference>
<reference evidence="1 2" key="1">
    <citation type="submission" date="2019-02" db="EMBL/GenBank/DDBJ databases">
        <title>Deep-cultivation of Planctomycetes and their phenomic and genomic characterization uncovers novel biology.</title>
        <authorList>
            <person name="Wiegand S."/>
            <person name="Jogler M."/>
            <person name="Boedeker C."/>
            <person name="Pinto D."/>
            <person name="Vollmers J."/>
            <person name="Rivas-Marin E."/>
            <person name="Kohn T."/>
            <person name="Peeters S.H."/>
            <person name="Heuer A."/>
            <person name="Rast P."/>
            <person name="Oberbeckmann S."/>
            <person name="Bunk B."/>
            <person name="Jeske O."/>
            <person name="Meyerdierks A."/>
            <person name="Storesund J.E."/>
            <person name="Kallscheuer N."/>
            <person name="Luecker S."/>
            <person name="Lage O.M."/>
            <person name="Pohl T."/>
            <person name="Merkel B.J."/>
            <person name="Hornburger P."/>
            <person name="Mueller R.-W."/>
            <person name="Bruemmer F."/>
            <person name="Labrenz M."/>
            <person name="Spormann A.M."/>
            <person name="Op den Camp H."/>
            <person name="Overmann J."/>
            <person name="Amann R."/>
            <person name="Jetten M.S.M."/>
            <person name="Mascher T."/>
            <person name="Medema M.H."/>
            <person name="Devos D.P."/>
            <person name="Kaster A.-K."/>
            <person name="Ovreas L."/>
            <person name="Rohde M."/>
            <person name="Galperin M.Y."/>
            <person name="Jogler C."/>
        </authorList>
    </citation>
    <scope>NUCLEOTIDE SEQUENCE [LARGE SCALE GENOMIC DNA]</scope>
    <source>
        <strain evidence="1 2">KS4</strain>
    </source>
</reference>
<keyword evidence="2" id="KW-1185">Reference proteome</keyword>
<dbReference type="KEGG" id="pcor:KS4_28910"/>
<accession>A0A517YX71</accession>
<dbReference type="GO" id="GO:0004803">
    <property type="term" value="F:transposase activity"/>
    <property type="evidence" value="ECO:0007669"/>
    <property type="project" value="InterPro"/>
</dbReference>
<dbReference type="EMBL" id="CP036425">
    <property type="protein sequence ID" value="QDU34815.1"/>
    <property type="molecule type" value="Genomic_DNA"/>
</dbReference>
<dbReference type="InterPro" id="IPR036515">
    <property type="entry name" value="Transposase_17_sf"/>
</dbReference>
<evidence type="ECO:0000313" key="2">
    <source>
        <dbReference type="Proteomes" id="UP000317369"/>
    </source>
</evidence>
<protein>
    <submittedName>
        <fullName evidence="1">Uncharacterized protein</fullName>
    </submittedName>
</protein>